<sequence length="202" mass="22954">MHYTTIVLKYRGITTITRQTLMLETRTLAIATHDAPILHQRAQEVGDIQVHAIQTLLDEMLTTMQAANGVGIAAPQVFVPLRIIIVASQPNKRYPDAPFMEPIAMINPEILWQSDTTCSGWEGCLSVPDTRAQVKRAERLRIRYWTRTGEQVEAEYSGFVARIIQHECDHLDGILFPERLEDPTETVSEAVFQQMETMRLAH</sequence>
<evidence type="ECO:0000256" key="1">
    <source>
        <dbReference type="ARBA" id="ARBA00010759"/>
    </source>
</evidence>
<evidence type="ECO:0000313" key="7">
    <source>
        <dbReference type="Proteomes" id="UP000199397"/>
    </source>
</evidence>
<dbReference type="InterPro" id="IPR036821">
    <property type="entry name" value="Peptide_deformylase_sf"/>
</dbReference>
<feature type="binding site" evidence="5">
    <location>
        <position position="124"/>
    </location>
    <ligand>
        <name>Fe cation</name>
        <dbReference type="ChEBI" id="CHEBI:24875"/>
    </ligand>
</feature>
<dbReference type="NCBIfam" id="NF001159">
    <property type="entry name" value="PRK00150.1-3"/>
    <property type="match status" value="1"/>
</dbReference>
<feature type="binding site" evidence="5">
    <location>
        <position position="170"/>
    </location>
    <ligand>
        <name>Fe cation</name>
        <dbReference type="ChEBI" id="CHEBI:24875"/>
    </ligand>
</feature>
<dbReference type="GO" id="GO:0006412">
    <property type="term" value="P:translation"/>
    <property type="evidence" value="ECO:0007669"/>
    <property type="project" value="UniProtKB-UniRule"/>
</dbReference>
<dbReference type="PANTHER" id="PTHR10458:SF22">
    <property type="entry name" value="PEPTIDE DEFORMYLASE"/>
    <property type="match status" value="1"/>
</dbReference>
<proteinExistence type="inferred from homology"/>
<comment type="similarity">
    <text evidence="1 5">Belongs to the polypeptide deformylase family.</text>
</comment>
<dbReference type="FunFam" id="3.90.45.10:FF:000003">
    <property type="entry name" value="Peptide deformylase"/>
    <property type="match status" value="1"/>
</dbReference>
<dbReference type="Pfam" id="PF01327">
    <property type="entry name" value="Pep_deformylase"/>
    <property type="match status" value="1"/>
</dbReference>
<dbReference type="NCBIfam" id="TIGR00079">
    <property type="entry name" value="pept_deformyl"/>
    <property type="match status" value="1"/>
</dbReference>
<evidence type="ECO:0000256" key="3">
    <source>
        <dbReference type="ARBA" id="ARBA00022801"/>
    </source>
</evidence>
<keyword evidence="4 5" id="KW-0648">Protein biosynthesis</keyword>
<dbReference type="PIRSF" id="PIRSF004749">
    <property type="entry name" value="Pep_def"/>
    <property type="match status" value="1"/>
</dbReference>
<dbReference type="RefSeq" id="WP_245706995.1">
    <property type="nucleotide sequence ID" value="NZ_FNQP01000011.1"/>
</dbReference>
<evidence type="ECO:0000256" key="4">
    <source>
        <dbReference type="ARBA" id="ARBA00022917"/>
    </source>
</evidence>
<dbReference type="SUPFAM" id="SSF56420">
    <property type="entry name" value="Peptide deformylase"/>
    <property type="match status" value="1"/>
</dbReference>
<dbReference type="EC" id="3.5.1.88" evidence="5"/>
<protein>
    <recommendedName>
        <fullName evidence="5">Peptide deformylase</fullName>
        <shortName evidence="5">PDF</shortName>
        <ecNumber evidence="5">3.5.1.88</ecNumber>
    </recommendedName>
    <alternativeName>
        <fullName evidence="5">Polypeptide deformylase</fullName>
    </alternativeName>
</protein>
<evidence type="ECO:0000256" key="2">
    <source>
        <dbReference type="ARBA" id="ARBA00022723"/>
    </source>
</evidence>
<comment type="cofactor">
    <cofactor evidence="5">
        <name>Fe(2+)</name>
        <dbReference type="ChEBI" id="CHEBI:29033"/>
    </cofactor>
    <text evidence="5">Binds 1 Fe(2+) ion.</text>
</comment>
<dbReference type="GO" id="GO:0042586">
    <property type="term" value="F:peptide deformylase activity"/>
    <property type="evidence" value="ECO:0007669"/>
    <property type="project" value="UniProtKB-UniRule"/>
</dbReference>
<feature type="binding site" evidence="5">
    <location>
        <position position="166"/>
    </location>
    <ligand>
        <name>Fe cation</name>
        <dbReference type="ChEBI" id="CHEBI:24875"/>
    </ligand>
</feature>
<dbReference type="PANTHER" id="PTHR10458">
    <property type="entry name" value="PEPTIDE DEFORMYLASE"/>
    <property type="match status" value="1"/>
</dbReference>
<gene>
    <name evidence="5" type="primary">def</name>
    <name evidence="6" type="ORF">SAMN05660964_02212</name>
</gene>
<dbReference type="AlphaFoldDB" id="A0A1H4D9I4"/>
<dbReference type="PRINTS" id="PR01576">
    <property type="entry name" value="PDEFORMYLASE"/>
</dbReference>
<comment type="function">
    <text evidence="5">Removes the formyl group from the N-terminal Met of newly synthesized proteins. Requires at least a dipeptide for an efficient rate of reaction. N-terminal L-methionine is a prerequisite for activity but the enzyme has broad specificity at other positions.</text>
</comment>
<feature type="active site" evidence="5">
    <location>
        <position position="167"/>
    </location>
</feature>
<dbReference type="HAMAP" id="MF_00163">
    <property type="entry name" value="Pep_deformylase"/>
    <property type="match status" value="1"/>
</dbReference>
<dbReference type="Proteomes" id="UP000199397">
    <property type="component" value="Unassembled WGS sequence"/>
</dbReference>
<keyword evidence="5" id="KW-0408">Iron</keyword>
<comment type="catalytic activity">
    <reaction evidence="5">
        <text>N-terminal N-formyl-L-methionyl-[peptide] + H2O = N-terminal L-methionyl-[peptide] + formate</text>
        <dbReference type="Rhea" id="RHEA:24420"/>
        <dbReference type="Rhea" id="RHEA-COMP:10639"/>
        <dbReference type="Rhea" id="RHEA-COMP:10640"/>
        <dbReference type="ChEBI" id="CHEBI:15377"/>
        <dbReference type="ChEBI" id="CHEBI:15740"/>
        <dbReference type="ChEBI" id="CHEBI:49298"/>
        <dbReference type="ChEBI" id="CHEBI:64731"/>
        <dbReference type="EC" id="3.5.1.88"/>
    </reaction>
</comment>
<dbReference type="InterPro" id="IPR023635">
    <property type="entry name" value="Peptide_deformylase"/>
</dbReference>
<evidence type="ECO:0000313" key="6">
    <source>
        <dbReference type="EMBL" id="SEA69374.1"/>
    </source>
</evidence>
<keyword evidence="2 5" id="KW-0479">Metal-binding</keyword>
<dbReference type="Gene3D" id="3.90.45.10">
    <property type="entry name" value="Peptide deformylase"/>
    <property type="match status" value="1"/>
</dbReference>
<dbReference type="STRING" id="525918.SAMN05660964_02212"/>
<accession>A0A1H4D9I4</accession>
<dbReference type="EMBL" id="FNQP01000011">
    <property type="protein sequence ID" value="SEA69374.1"/>
    <property type="molecule type" value="Genomic_DNA"/>
</dbReference>
<organism evidence="6 7">
    <name type="scientific">Thiothrix caldifontis</name>
    <dbReference type="NCBI Taxonomy" id="525918"/>
    <lineage>
        <taxon>Bacteria</taxon>
        <taxon>Pseudomonadati</taxon>
        <taxon>Pseudomonadota</taxon>
        <taxon>Gammaproteobacteria</taxon>
        <taxon>Thiotrichales</taxon>
        <taxon>Thiotrichaceae</taxon>
        <taxon>Thiothrix</taxon>
    </lineage>
</organism>
<keyword evidence="7" id="KW-1185">Reference proteome</keyword>
<name>A0A1H4D9I4_9GAMM</name>
<evidence type="ECO:0000256" key="5">
    <source>
        <dbReference type="HAMAP-Rule" id="MF_00163"/>
    </source>
</evidence>
<dbReference type="GO" id="GO:0046872">
    <property type="term" value="F:metal ion binding"/>
    <property type="evidence" value="ECO:0007669"/>
    <property type="project" value="UniProtKB-KW"/>
</dbReference>
<reference evidence="6 7" key="1">
    <citation type="submission" date="2016-10" db="EMBL/GenBank/DDBJ databases">
        <authorList>
            <person name="de Groot N.N."/>
        </authorList>
    </citation>
    <scope>NUCLEOTIDE SEQUENCE [LARGE SCALE GENOMIC DNA]</scope>
    <source>
        <strain evidence="6 7">DSM 21228</strain>
    </source>
</reference>
<keyword evidence="3 5" id="KW-0378">Hydrolase</keyword>
<dbReference type="CDD" id="cd00487">
    <property type="entry name" value="Pep_deformylase"/>
    <property type="match status" value="1"/>
</dbReference>